<dbReference type="InterPro" id="IPR010382">
    <property type="entry name" value="DUF977"/>
</dbReference>
<reference evidence="2 3" key="1">
    <citation type="journal article" date="2016" name="Nat. Commun.">
        <title>Thousands of microbial genomes shed light on interconnected biogeochemical processes in an aquifer system.</title>
        <authorList>
            <person name="Anantharaman K."/>
            <person name="Brown C.T."/>
            <person name="Hug L.A."/>
            <person name="Sharon I."/>
            <person name="Castelle C.J."/>
            <person name="Probst A.J."/>
            <person name="Thomas B.C."/>
            <person name="Singh A."/>
            <person name="Wilkins M.J."/>
            <person name="Karaoz U."/>
            <person name="Brodie E.L."/>
            <person name="Williams K.H."/>
            <person name="Hubbard S.S."/>
            <person name="Banfield J.F."/>
        </authorList>
    </citation>
    <scope>NUCLEOTIDE SEQUENCE [LARGE SCALE GENOMIC DNA]</scope>
</reference>
<evidence type="ECO:0000256" key="1">
    <source>
        <dbReference type="SAM" id="Phobius"/>
    </source>
</evidence>
<gene>
    <name evidence="2" type="ORF">A2591_01135</name>
</gene>
<sequence>MKKNVYLPAWQKRFVPPLFVAIWLFVTYKQFFAGAPEMGTAEYLFFTLVFVGSGSVVWLMASGKLPAYVIEDGEGSAPKTVVYAKEPNAEKEARKARVLALITERGQVQNNDVEALLGVSDASAERYLHELEQEGHIRQHGTTGKDVFYTIR</sequence>
<dbReference type="STRING" id="1802730.A2591_01135"/>
<feature type="transmembrane region" description="Helical" evidence="1">
    <location>
        <begin position="12"/>
        <end position="31"/>
    </location>
</feature>
<dbReference type="Gene3D" id="1.10.10.10">
    <property type="entry name" value="Winged helix-like DNA-binding domain superfamily/Winged helix DNA-binding domain"/>
    <property type="match status" value="1"/>
</dbReference>
<protein>
    <recommendedName>
        <fullName evidence="4">HTH arsR-type domain-containing protein</fullName>
    </recommendedName>
</protein>
<dbReference type="SUPFAM" id="SSF46785">
    <property type="entry name" value="Winged helix' DNA-binding domain"/>
    <property type="match status" value="1"/>
</dbReference>
<proteinExistence type="predicted"/>
<keyword evidence="1" id="KW-1133">Transmembrane helix</keyword>
<evidence type="ECO:0000313" key="3">
    <source>
        <dbReference type="Proteomes" id="UP000178168"/>
    </source>
</evidence>
<dbReference type="AlphaFoldDB" id="A0A1G2SIK5"/>
<dbReference type="Proteomes" id="UP000178168">
    <property type="component" value="Unassembled WGS sequence"/>
</dbReference>
<dbReference type="Pfam" id="PF06163">
    <property type="entry name" value="DUF977"/>
    <property type="match status" value="1"/>
</dbReference>
<evidence type="ECO:0000313" key="2">
    <source>
        <dbReference type="EMBL" id="OHA84913.1"/>
    </source>
</evidence>
<dbReference type="InterPro" id="IPR036388">
    <property type="entry name" value="WH-like_DNA-bd_sf"/>
</dbReference>
<dbReference type="InterPro" id="IPR036390">
    <property type="entry name" value="WH_DNA-bd_sf"/>
</dbReference>
<accession>A0A1G2SIK5</accession>
<comment type="caution">
    <text evidence="2">The sequence shown here is derived from an EMBL/GenBank/DDBJ whole genome shotgun (WGS) entry which is preliminary data.</text>
</comment>
<dbReference type="EMBL" id="MHUZ01000034">
    <property type="protein sequence ID" value="OHA84913.1"/>
    <property type="molecule type" value="Genomic_DNA"/>
</dbReference>
<organism evidence="2 3">
    <name type="scientific">Candidatus Yonathbacteria bacterium RIFOXYD1_FULL_52_36</name>
    <dbReference type="NCBI Taxonomy" id="1802730"/>
    <lineage>
        <taxon>Bacteria</taxon>
        <taxon>Candidatus Yonathiibacteriota</taxon>
    </lineage>
</organism>
<feature type="transmembrane region" description="Helical" evidence="1">
    <location>
        <begin position="43"/>
        <end position="61"/>
    </location>
</feature>
<keyword evidence="1" id="KW-0472">Membrane</keyword>
<name>A0A1G2SIK5_9BACT</name>
<keyword evidence="1" id="KW-0812">Transmembrane</keyword>
<evidence type="ECO:0008006" key="4">
    <source>
        <dbReference type="Google" id="ProtNLM"/>
    </source>
</evidence>